<evidence type="ECO:0000313" key="2">
    <source>
        <dbReference type="Proteomes" id="UP000248198"/>
    </source>
</evidence>
<comment type="caution">
    <text evidence="1">The sequence shown here is derived from an EMBL/GenBank/DDBJ whole genome shotgun (WGS) entry which is preliminary data.</text>
</comment>
<dbReference type="RefSeq" id="WP_146229801.1">
    <property type="nucleotide sequence ID" value="NZ_QKLU01000003.1"/>
</dbReference>
<proteinExistence type="predicted"/>
<dbReference type="EMBL" id="QKLU01000003">
    <property type="protein sequence ID" value="PYF74913.1"/>
    <property type="molecule type" value="Genomic_DNA"/>
</dbReference>
<organism evidence="1 2">
    <name type="scientific">Pedobacter nutrimenti</name>
    <dbReference type="NCBI Taxonomy" id="1241337"/>
    <lineage>
        <taxon>Bacteria</taxon>
        <taxon>Pseudomonadati</taxon>
        <taxon>Bacteroidota</taxon>
        <taxon>Sphingobacteriia</taxon>
        <taxon>Sphingobacteriales</taxon>
        <taxon>Sphingobacteriaceae</taxon>
        <taxon>Pedobacter</taxon>
    </lineage>
</organism>
<evidence type="ECO:0000313" key="1">
    <source>
        <dbReference type="EMBL" id="PYF74913.1"/>
    </source>
</evidence>
<keyword evidence="2" id="KW-1185">Reference proteome</keyword>
<name>A0A318UFL7_9SPHI</name>
<accession>A0A318UFL7</accession>
<sequence>MCKSSLICRQGSVLITRCPDCKTINIWHKTALIIFSFEEFNEFVQATKGLVFEDYAEYNPEGTQVVVLPSTCLDICLVFTWQQWQDFFFALHQTAYMQQVYEAFYG</sequence>
<reference evidence="1 2" key="1">
    <citation type="submission" date="2018-06" db="EMBL/GenBank/DDBJ databases">
        <title>Genomic Encyclopedia of Archaeal and Bacterial Type Strains, Phase II (KMG-II): from individual species to whole genera.</title>
        <authorList>
            <person name="Goeker M."/>
        </authorList>
    </citation>
    <scope>NUCLEOTIDE SEQUENCE [LARGE SCALE GENOMIC DNA]</scope>
    <source>
        <strain evidence="1 2">DSM 27372</strain>
    </source>
</reference>
<dbReference type="Proteomes" id="UP000248198">
    <property type="component" value="Unassembled WGS sequence"/>
</dbReference>
<protein>
    <submittedName>
        <fullName evidence="1">Uncharacterized protein</fullName>
    </submittedName>
</protein>
<dbReference type="OrthoDB" id="981414at2"/>
<gene>
    <name evidence="1" type="ORF">B0O44_103359</name>
</gene>
<dbReference type="AlphaFoldDB" id="A0A318UFL7"/>